<evidence type="ECO:0000313" key="1">
    <source>
        <dbReference type="EMBL" id="KKL09829.1"/>
    </source>
</evidence>
<comment type="caution">
    <text evidence="1">The sequence shown here is derived from an EMBL/GenBank/DDBJ whole genome shotgun (WGS) entry which is preliminary data.</text>
</comment>
<accession>A0A0F9AJU1</accession>
<proteinExistence type="predicted"/>
<name>A0A0F9AJU1_9ZZZZ</name>
<reference evidence="1" key="1">
    <citation type="journal article" date="2015" name="Nature">
        <title>Complex archaea that bridge the gap between prokaryotes and eukaryotes.</title>
        <authorList>
            <person name="Spang A."/>
            <person name="Saw J.H."/>
            <person name="Jorgensen S.L."/>
            <person name="Zaremba-Niedzwiedzka K."/>
            <person name="Martijn J."/>
            <person name="Lind A.E."/>
            <person name="van Eijk R."/>
            <person name="Schleper C."/>
            <person name="Guy L."/>
            <person name="Ettema T.J."/>
        </authorList>
    </citation>
    <scope>NUCLEOTIDE SEQUENCE</scope>
</reference>
<feature type="non-terminal residue" evidence="1">
    <location>
        <position position="47"/>
    </location>
</feature>
<protein>
    <submittedName>
        <fullName evidence="1">Uncharacterized protein</fullName>
    </submittedName>
</protein>
<gene>
    <name evidence="1" type="ORF">LCGC14_2561990</name>
</gene>
<dbReference type="AlphaFoldDB" id="A0A0F9AJU1"/>
<sequence length="47" mass="5103">MAHDITKDVIGCKEFEVQKINRSGNNVQINGPIELPLFTAGSVTFIG</sequence>
<dbReference type="EMBL" id="LAZR01042312">
    <property type="protein sequence ID" value="KKL09829.1"/>
    <property type="molecule type" value="Genomic_DNA"/>
</dbReference>
<organism evidence="1">
    <name type="scientific">marine sediment metagenome</name>
    <dbReference type="NCBI Taxonomy" id="412755"/>
    <lineage>
        <taxon>unclassified sequences</taxon>
        <taxon>metagenomes</taxon>
        <taxon>ecological metagenomes</taxon>
    </lineage>
</organism>